<dbReference type="InterPro" id="IPR029052">
    <property type="entry name" value="Metallo-depent_PP-like"/>
</dbReference>
<keyword evidence="1" id="KW-0812">Transmembrane</keyword>
<dbReference type="InterPro" id="IPR018946">
    <property type="entry name" value="PhoD-like_MPP"/>
</dbReference>
<dbReference type="PANTHER" id="PTHR33987:SF1">
    <property type="entry name" value="CALCINEURIN-LIKE METALLO-PHOSPHOESTERASE SUPERFAMILY PROTEIN"/>
    <property type="match status" value="1"/>
</dbReference>
<feature type="signal peptide" evidence="2">
    <location>
        <begin position="1"/>
        <end position="19"/>
    </location>
</feature>
<accession>A0A1V9ZKR9</accession>
<dbReference type="Proteomes" id="UP000243579">
    <property type="component" value="Unassembled WGS sequence"/>
</dbReference>
<protein>
    <recommendedName>
        <fullName evidence="3">PhoD-like phosphatase metallophosphatase domain-containing protein</fullName>
    </recommendedName>
</protein>
<evidence type="ECO:0000313" key="4">
    <source>
        <dbReference type="EMBL" id="OQR98582.1"/>
    </source>
</evidence>
<dbReference type="STRING" id="1202772.A0A1V9ZKR9"/>
<dbReference type="AlphaFoldDB" id="A0A1V9ZKR9"/>
<dbReference type="PANTHER" id="PTHR33987">
    <property type="entry name" value="CALCINEURIN-LIKE METALLO-PHOSPHOESTERASE SUPERFAMILY PROTEIN"/>
    <property type="match status" value="1"/>
</dbReference>
<dbReference type="EMBL" id="JNBR01000082">
    <property type="protein sequence ID" value="OQR98582.1"/>
    <property type="molecule type" value="Genomic_DNA"/>
</dbReference>
<keyword evidence="5" id="KW-1185">Reference proteome</keyword>
<proteinExistence type="predicted"/>
<dbReference type="SUPFAM" id="SSF56300">
    <property type="entry name" value="Metallo-dependent phosphatases"/>
    <property type="match status" value="1"/>
</dbReference>
<feature type="transmembrane region" description="Helical" evidence="1">
    <location>
        <begin position="387"/>
        <end position="411"/>
    </location>
</feature>
<dbReference type="Gene3D" id="3.60.21.70">
    <property type="entry name" value="PhoD-like phosphatase"/>
    <property type="match status" value="1"/>
</dbReference>
<feature type="chain" id="PRO_5013297556" description="PhoD-like phosphatase metallophosphatase domain-containing protein" evidence="2">
    <location>
        <begin position="20"/>
        <end position="434"/>
    </location>
</feature>
<dbReference type="InterPro" id="IPR038607">
    <property type="entry name" value="PhoD-like_sf"/>
</dbReference>
<keyword evidence="1" id="KW-0472">Membrane</keyword>
<gene>
    <name evidence="4" type="ORF">ACHHYP_20361</name>
</gene>
<evidence type="ECO:0000256" key="2">
    <source>
        <dbReference type="SAM" id="SignalP"/>
    </source>
</evidence>
<keyword evidence="1" id="KW-1133">Transmembrane helix</keyword>
<organism evidence="4 5">
    <name type="scientific">Achlya hypogyna</name>
    <name type="common">Oomycete</name>
    <name type="synonym">Protoachlya hypogyna</name>
    <dbReference type="NCBI Taxonomy" id="1202772"/>
    <lineage>
        <taxon>Eukaryota</taxon>
        <taxon>Sar</taxon>
        <taxon>Stramenopiles</taxon>
        <taxon>Oomycota</taxon>
        <taxon>Saprolegniomycetes</taxon>
        <taxon>Saprolegniales</taxon>
        <taxon>Achlyaceae</taxon>
        <taxon>Achlya</taxon>
    </lineage>
</organism>
<dbReference type="Pfam" id="PF09423">
    <property type="entry name" value="PhoD"/>
    <property type="match status" value="1"/>
</dbReference>
<sequence length="434" mass="48371">MVSCWLLAFASTAIAVATASTPLTRVAFGSCNDQAKKQPLWPAIVARKPELWVWLGDNIYGDYRIVNASSFVPPFPFFRDAPPEMLAAKYRKQLAHPEYAKFRASTPIIGTWDDHDYGRNDGNKQYPFRKESQTLFLDFIQEPAQSPRRQQEGVYASHTYGEGAQAVKFILLDVRYHKDPYGTPNGDFLGRAQWAWLEHELATSTAAFNVIGSGVQVVPDDRWYGGENWARFPAVRLRLLDLLLRSSAKGIVLISGDVHFAEINQVVCGDARITEVTSSGMTHAWQQYVGVRAKLLPAWIFTLGNIFLPWHYRVDPWRFFAGLNFADIEFDWAASPPVATFRVRDVHGAAKLEQRVVSAPMPAGASAAATCTAPHEVHPVMYALQKLALSATVVSLVLCVPINVILALIVLKRILVRFVFGPEKPAPIKTAKLH</sequence>
<reference evidence="4 5" key="1">
    <citation type="journal article" date="2014" name="Genome Biol. Evol.">
        <title>The secreted proteins of Achlya hypogyna and Thraustotheca clavata identify the ancestral oomycete secretome and reveal gene acquisitions by horizontal gene transfer.</title>
        <authorList>
            <person name="Misner I."/>
            <person name="Blouin N."/>
            <person name="Leonard G."/>
            <person name="Richards T.A."/>
            <person name="Lane C.E."/>
        </authorList>
    </citation>
    <scope>NUCLEOTIDE SEQUENCE [LARGE SCALE GENOMIC DNA]</scope>
    <source>
        <strain evidence="4 5">ATCC 48635</strain>
    </source>
</reference>
<dbReference type="CDD" id="cd07389">
    <property type="entry name" value="MPP_PhoD"/>
    <property type="match status" value="1"/>
</dbReference>
<name>A0A1V9ZKR9_ACHHY</name>
<keyword evidence="2" id="KW-0732">Signal</keyword>
<dbReference type="OrthoDB" id="10266805at2759"/>
<evidence type="ECO:0000313" key="5">
    <source>
        <dbReference type="Proteomes" id="UP000243579"/>
    </source>
</evidence>
<evidence type="ECO:0000256" key="1">
    <source>
        <dbReference type="SAM" id="Phobius"/>
    </source>
</evidence>
<comment type="caution">
    <text evidence="4">The sequence shown here is derived from an EMBL/GenBank/DDBJ whole genome shotgun (WGS) entry which is preliminary data.</text>
</comment>
<feature type="domain" description="PhoD-like phosphatase metallophosphatase" evidence="3">
    <location>
        <begin position="39"/>
        <end position="266"/>
    </location>
</feature>
<evidence type="ECO:0000259" key="3">
    <source>
        <dbReference type="Pfam" id="PF09423"/>
    </source>
</evidence>